<feature type="compositionally biased region" description="Low complexity" evidence="1">
    <location>
        <begin position="14"/>
        <end position="24"/>
    </location>
</feature>
<organism evidence="2 3">
    <name type="scientific">Nocardioides marmoriginsengisoli</name>
    <dbReference type="NCBI Taxonomy" id="661483"/>
    <lineage>
        <taxon>Bacteria</taxon>
        <taxon>Bacillati</taxon>
        <taxon>Actinomycetota</taxon>
        <taxon>Actinomycetes</taxon>
        <taxon>Propionibacteriales</taxon>
        <taxon>Nocardioidaceae</taxon>
        <taxon>Nocardioides</taxon>
    </lineage>
</organism>
<dbReference type="AlphaFoldDB" id="A0A3N0CTB5"/>
<feature type="region of interest" description="Disordered" evidence="1">
    <location>
        <begin position="1"/>
        <end position="24"/>
    </location>
</feature>
<sequence length="125" mass="13590">MSDPIQIITGPELASYPGAGSPSAADARTYAVLVNGVVTEAWKNPVEPVPAWVRAIAFEVGARASRNPKGLQSWTRSVDDASRTERYSEQGARAGIYLTPEEAARLGGTTRRRKRYGTIRVRQGF</sequence>
<dbReference type="RefSeq" id="WP_123225691.1">
    <property type="nucleotide sequence ID" value="NZ_RJSE01000001.1"/>
</dbReference>
<name>A0A3N0CTB5_9ACTN</name>
<evidence type="ECO:0000313" key="2">
    <source>
        <dbReference type="EMBL" id="RNL66246.1"/>
    </source>
</evidence>
<gene>
    <name evidence="2" type="ORF">EFK50_01060</name>
</gene>
<reference evidence="2 3" key="1">
    <citation type="submission" date="2018-11" db="EMBL/GenBank/DDBJ databases">
        <authorList>
            <person name="Li F."/>
        </authorList>
    </citation>
    <scope>NUCLEOTIDE SEQUENCE [LARGE SCALE GENOMIC DNA]</scope>
    <source>
        <strain evidence="2 3">Gsoil 097</strain>
    </source>
</reference>
<keyword evidence="3" id="KW-1185">Reference proteome</keyword>
<evidence type="ECO:0000256" key="1">
    <source>
        <dbReference type="SAM" id="MobiDB-lite"/>
    </source>
</evidence>
<accession>A0A3N0CTB5</accession>
<dbReference type="EMBL" id="RJSE01000001">
    <property type="protein sequence ID" value="RNL66246.1"/>
    <property type="molecule type" value="Genomic_DNA"/>
</dbReference>
<proteinExistence type="predicted"/>
<evidence type="ECO:0000313" key="3">
    <source>
        <dbReference type="Proteomes" id="UP000267128"/>
    </source>
</evidence>
<comment type="caution">
    <text evidence="2">The sequence shown here is derived from an EMBL/GenBank/DDBJ whole genome shotgun (WGS) entry which is preliminary data.</text>
</comment>
<dbReference type="Proteomes" id="UP000267128">
    <property type="component" value="Unassembled WGS sequence"/>
</dbReference>
<protein>
    <submittedName>
        <fullName evidence="2">Uncharacterized protein</fullName>
    </submittedName>
</protein>